<reference evidence="2" key="1">
    <citation type="journal article" date="2022" name="Mol. Ecol. Resour.">
        <title>The genomes of chicory, endive, great burdock and yacon provide insights into Asteraceae palaeo-polyploidization history and plant inulin production.</title>
        <authorList>
            <person name="Fan W."/>
            <person name="Wang S."/>
            <person name="Wang H."/>
            <person name="Wang A."/>
            <person name="Jiang F."/>
            <person name="Liu H."/>
            <person name="Zhao H."/>
            <person name="Xu D."/>
            <person name="Zhang Y."/>
        </authorList>
    </citation>
    <scope>NUCLEOTIDE SEQUENCE [LARGE SCALE GENOMIC DNA]</scope>
    <source>
        <strain evidence="2">cv. Yunnan</strain>
    </source>
</reference>
<sequence length="133" mass="15174">MTPLSTVVALAYCLSSAIQQTRNFFMETSDATDTRNFLVLGLFCSRLLVVSVMIHATRPLIANEWIKAKIEGYEVSRTVEVILVEHSSGGALCFLCIGAFSTKYFKGRFQRRYIYVVLWYLMDKSPLMCLLKR</sequence>
<dbReference type="EMBL" id="CM042023">
    <property type="protein sequence ID" value="KAI3813923.1"/>
    <property type="molecule type" value="Genomic_DNA"/>
</dbReference>
<protein>
    <submittedName>
        <fullName evidence="1">Uncharacterized protein</fullName>
    </submittedName>
</protein>
<accession>A0ACB9J0D3</accession>
<evidence type="ECO:0000313" key="2">
    <source>
        <dbReference type="Proteomes" id="UP001056120"/>
    </source>
</evidence>
<dbReference type="Proteomes" id="UP001056120">
    <property type="component" value="Linkage Group LG06"/>
</dbReference>
<reference evidence="1 2" key="2">
    <citation type="journal article" date="2022" name="Mol. Ecol. Resour.">
        <title>The genomes of chicory, endive, great burdock and yacon provide insights into Asteraceae paleo-polyploidization history and plant inulin production.</title>
        <authorList>
            <person name="Fan W."/>
            <person name="Wang S."/>
            <person name="Wang H."/>
            <person name="Wang A."/>
            <person name="Jiang F."/>
            <person name="Liu H."/>
            <person name="Zhao H."/>
            <person name="Xu D."/>
            <person name="Zhang Y."/>
        </authorList>
    </citation>
    <scope>NUCLEOTIDE SEQUENCE [LARGE SCALE GENOMIC DNA]</scope>
    <source>
        <strain evidence="2">cv. Yunnan</strain>
        <tissue evidence="1">Leaves</tissue>
    </source>
</reference>
<keyword evidence="2" id="KW-1185">Reference proteome</keyword>
<comment type="caution">
    <text evidence="1">The sequence shown here is derived from an EMBL/GenBank/DDBJ whole genome shotgun (WGS) entry which is preliminary data.</text>
</comment>
<organism evidence="1 2">
    <name type="scientific">Smallanthus sonchifolius</name>
    <dbReference type="NCBI Taxonomy" id="185202"/>
    <lineage>
        <taxon>Eukaryota</taxon>
        <taxon>Viridiplantae</taxon>
        <taxon>Streptophyta</taxon>
        <taxon>Embryophyta</taxon>
        <taxon>Tracheophyta</taxon>
        <taxon>Spermatophyta</taxon>
        <taxon>Magnoliopsida</taxon>
        <taxon>eudicotyledons</taxon>
        <taxon>Gunneridae</taxon>
        <taxon>Pentapetalae</taxon>
        <taxon>asterids</taxon>
        <taxon>campanulids</taxon>
        <taxon>Asterales</taxon>
        <taxon>Asteraceae</taxon>
        <taxon>Asteroideae</taxon>
        <taxon>Heliantheae alliance</taxon>
        <taxon>Millerieae</taxon>
        <taxon>Smallanthus</taxon>
    </lineage>
</organism>
<proteinExistence type="predicted"/>
<name>A0ACB9J0D3_9ASTR</name>
<gene>
    <name evidence="1" type="ORF">L1987_18658</name>
</gene>
<evidence type="ECO:0000313" key="1">
    <source>
        <dbReference type="EMBL" id="KAI3813923.1"/>
    </source>
</evidence>